<evidence type="ECO:0000313" key="1">
    <source>
        <dbReference type="EMBL" id="CAA7033272.1"/>
    </source>
</evidence>
<name>A0A6D2IS15_9BRAS</name>
<comment type="caution">
    <text evidence="1">The sequence shown here is derived from an EMBL/GenBank/DDBJ whole genome shotgun (WGS) entry which is preliminary data.</text>
</comment>
<dbReference type="EMBL" id="CACVBM020001129">
    <property type="protein sequence ID" value="CAA7033272.1"/>
    <property type="molecule type" value="Genomic_DNA"/>
</dbReference>
<dbReference type="Proteomes" id="UP000467841">
    <property type="component" value="Unassembled WGS sequence"/>
</dbReference>
<sequence>MKNRNIFTEIQHKPMDTLTNFGTEEEDISEKRSRASKIVIAAIVGAHEGARYDYERNKRVEVEILRVIRGGEKEDVAISKI</sequence>
<keyword evidence="2" id="KW-1185">Reference proteome</keyword>
<proteinExistence type="predicted"/>
<dbReference type="AlphaFoldDB" id="A0A6D2IS15"/>
<reference evidence="1" key="1">
    <citation type="submission" date="2020-01" db="EMBL/GenBank/DDBJ databases">
        <authorList>
            <person name="Mishra B."/>
        </authorList>
    </citation>
    <scope>NUCLEOTIDE SEQUENCE [LARGE SCALE GENOMIC DNA]</scope>
</reference>
<evidence type="ECO:0000313" key="2">
    <source>
        <dbReference type="Proteomes" id="UP000467841"/>
    </source>
</evidence>
<gene>
    <name evidence="1" type="ORF">MERR_LOCUS20507</name>
</gene>
<protein>
    <submittedName>
        <fullName evidence="1">Uncharacterized protein</fullName>
    </submittedName>
</protein>
<accession>A0A6D2IS15</accession>
<organism evidence="1 2">
    <name type="scientific">Microthlaspi erraticum</name>
    <dbReference type="NCBI Taxonomy" id="1685480"/>
    <lineage>
        <taxon>Eukaryota</taxon>
        <taxon>Viridiplantae</taxon>
        <taxon>Streptophyta</taxon>
        <taxon>Embryophyta</taxon>
        <taxon>Tracheophyta</taxon>
        <taxon>Spermatophyta</taxon>
        <taxon>Magnoliopsida</taxon>
        <taxon>eudicotyledons</taxon>
        <taxon>Gunneridae</taxon>
        <taxon>Pentapetalae</taxon>
        <taxon>rosids</taxon>
        <taxon>malvids</taxon>
        <taxon>Brassicales</taxon>
        <taxon>Brassicaceae</taxon>
        <taxon>Coluteocarpeae</taxon>
        <taxon>Microthlaspi</taxon>
    </lineage>
</organism>